<organism evidence="2 3">
    <name type="scientific">Streptomyces bottropensis ATCC 25435</name>
    <dbReference type="NCBI Taxonomy" id="1054862"/>
    <lineage>
        <taxon>Bacteria</taxon>
        <taxon>Bacillati</taxon>
        <taxon>Actinomycetota</taxon>
        <taxon>Actinomycetes</taxon>
        <taxon>Kitasatosporales</taxon>
        <taxon>Streptomycetaceae</taxon>
        <taxon>Streptomyces</taxon>
    </lineage>
</organism>
<evidence type="ECO:0000313" key="3">
    <source>
        <dbReference type="Proteomes" id="UP000030760"/>
    </source>
</evidence>
<feature type="region of interest" description="Disordered" evidence="1">
    <location>
        <begin position="1"/>
        <end position="43"/>
    </location>
</feature>
<dbReference type="Proteomes" id="UP000030760">
    <property type="component" value="Unassembled WGS sequence"/>
</dbReference>
<name>M3FKC1_9ACTN</name>
<sequence length="165" mass="17874">MLRHPRLHRGGSRLRGRRRDRRELGRRRVVGGRRRSGGLRRGRARLVRRGRRGGSGSFHRHGRCGRGRGYRGALVLGAHSFSPRSTASAGRWSTSAVDCSWSHVGPCASCMGSAFPTSRQGTISGACGSGTILYVGSIGLMEHTVRTNPVVHGHHPHAYPVTVAP</sequence>
<gene>
    <name evidence="2" type="ORF">SBD_5600</name>
</gene>
<reference evidence="3" key="1">
    <citation type="journal article" date="2013" name="Genome Announc.">
        <title>Draft Genome Sequence of Streptomyces bottropensis ATCC 25435, a Bottromycin-Producing Actinomycete.</title>
        <authorList>
            <person name="Zhang H."/>
            <person name="Zhou W."/>
            <person name="Zhuang Y."/>
            <person name="Liang X."/>
            <person name="Liu T."/>
        </authorList>
    </citation>
    <scope>NUCLEOTIDE SEQUENCE [LARGE SCALE GENOMIC DNA]</scope>
    <source>
        <strain evidence="3">ATCC 25435</strain>
    </source>
</reference>
<proteinExistence type="predicted"/>
<evidence type="ECO:0000256" key="1">
    <source>
        <dbReference type="SAM" id="MobiDB-lite"/>
    </source>
</evidence>
<accession>M3FKC1</accession>
<protein>
    <submittedName>
        <fullName evidence="2">Uncharacterized protein</fullName>
    </submittedName>
</protein>
<evidence type="ECO:0000313" key="2">
    <source>
        <dbReference type="EMBL" id="EMF52524.1"/>
    </source>
</evidence>
<dbReference type="EMBL" id="KB405094">
    <property type="protein sequence ID" value="EMF52524.1"/>
    <property type="molecule type" value="Genomic_DNA"/>
</dbReference>
<dbReference type="AlphaFoldDB" id="M3FKC1"/>